<sequence length="544" mass="57945">MAALVVRSSDHDKVLSGLGHHGSAHFTADKVVSRISRGGGGDEPSSSLLQGARGRSRKSKNGPKKQPQRGLGVAQLEKLRLQEESKQESACLASLGLVPLPSGYGFLDQDVYPLLSSTPRHHHHHPHHIKGILGFGSGYRGSSSGSPDHRNGGFSPGGCDPSVEPSPLEILMQQHEVARMVATSKSSPLVPALVAPPPRAPPDKNAGGLMAAAMMRAAASSSSSRNEDAMVVKQQQQQQQQRKAGGEHHPLGVNSGQLFDASLPPGSLPMPRDCRELSMVGIPKELSSFQTNFPGHQVWPSMHNASVEKQRPCVVISLDHGEIHSNSSQSETADNILKPGAHYTPRSISNALGKSSLPFLKADAIKQQPSCIGAAPGFDNLVKSEHHPTDSSTSSVSSMPFLRKRVAAACYLDSTSCSAAKKALVSSGADFLALSLSISHSDVESSGRSLICSANTNASPAAAQQQQQRSSLSLQETLTDVEDGSSSQKSPSSYGNSFTDVSTIEEVEHSITVSHRQDNRHHHQHHRRRRSSAQDVDLNLKLAI</sequence>
<gene>
    <name evidence="5" type="primary">SPL1-1</name>
    <name evidence="5" type="ORF">SELMODRAFT_438336</name>
</gene>
<dbReference type="EMBL" id="GL377567">
    <property type="protein sequence ID" value="EFJ36186.1"/>
    <property type="molecule type" value="Genomic_DNA"/>
</dbReference>
<dbReference type="Gramene" id="EFJ36186">
    <property type="protein sequence ID" value="EFJ36186"/>
    <property type="gene ID" value="SELMODRAFT_438336"/>
</dbReference>
<proteinExistence type="predicted"/>
<feature type="compositionally biased region" description="Basic residues" evidence="4">
    <location>
        <begin position="54"/>
        <end position="67"/>
    </location>
</feature>
<dbReference type="HOGENOM" id="CLU_502897_0_0_1"/>
<protein>
    <submittedName>
        <fullName evidence="5">Uncharacterized protein SPL1-1</fullName>
    </submittedName>
</protein>
<feature type="region of interest" description="Disordered" evidence="4">
    <location>
        <begin position="461"/>
        <end position="498"/>
    </location>
</feature>
<feature type="region of interest" description="Disordered" evidence="4">
    <location>
        <begin position="135"/>
        <end position="165"/>
    </location>
</feature>
<feature type="region of interest" description="Disordered" evidence="4">
    <location>
        <begin position="217"/>
        <end position="250"/>
    </location>
</feature>
<dbReference type="GeneID" id="9661619"/>
<evidence type="ECO:0000256" key="3">
    <source>
        <dbReference type="ARBA" id="ARBA00023163"/>
    </source>
</evidence>
<accession>D8QW80</accession>
<dbReference type="AlphaFoldDB" id="D8QW80"/>
<dbReference type="PANTHER" id="PTHR33388">
    <property type="entry name" value="OS01G0212500 PROTEIN"/>
    <property type="match status" value="1"/>
</dbReference>
<dbReference type="OrthoDB" id="1928391at2759"/>
<dbReference type="Proteomes" id="UP000001514">
    <property type="component" value="Unassembled WGS sequence"/>
</dbReference>
<dbReference type="InterPro" id="IPR040356">
    <property type="entry name" value="SPEAR"/>
</dbReference>
<dbReference type="InParanoid" id="D8QW80"/>
<feature type="compositionally biased region" description="Low complexity" evidence="4">
    <location>
        <begin position="485"/>
        <end position="497"/>
    </location>
</feature>
<name>D8QW80_SELML</name>
<evidence type="ECO:0000256" key="4">
    <source>
        <dbReference type="SAM" id="MobiDB-lite"/>
    </source>
</evidence>
<evidence type="ECO:0000256" key="1">
    <source>
        <dbReference type="ARBA" id="ARBA00022491"/>
    </source>
</evidence>
<evidence type="ECO:0000256" key="2">
    <source>
        <dbReference type="ARBA" id="ARBA00023015"/>
    </source>
</evidence>
<feature type="region of interest" description="Disordered" evidence="4">
    <location>
        <begin position="514"/>
        <end position="538"/>
    </location>
</feature>
<organism evidence="6">
    <name type="scientific">Selaginella moellendorffii</name>
    <name type="common">Spikemoss</name>
    <dbReference type="NCBI Taxonomy" id="88036"/>
    <lineage>
        <taxon>Eukaryota</taxon>
        <taxon>Viridiplantae</taxon>
        <taxon>Streptophyta</taxon>
        <taxon>Embryophyta</taxon>
        <taxon>Tracheophyta</taxon>
        <taxon>Lycopodiopsida</taxon>
        <taxon>Selaginellales</taxon>
        <taxon>Selaginellaceae</taxon>
        <taxon>Selaginella</taxon>
    </lineage>
</organism>
<feature type="compositionally biased region" description="Basic residues" evidence="4">
    <location>
        <begin position="518"/>
        <end position="531"/>
    </location>
</feature>
<keyword evidence="6" id="KW-1185">Reference proteome</keyword>
<keyword evidence="1" id="KW-0678">Repressor</keyword>
<dbReference type="GO" id="GO:0003700">
    <property type="term" value="F:DNA-binding transcription factor activity"/>
    <property type="evidence" value="ECO:0007669"/>
    <property type="project" value="InterPro"/>
</dbReference>
<keyword evidence="2" id="KW-0805">Transcription regulation</keyword>
<reference evidence="5 6" key="1">
    <citation type="journal article" date="2011" name="Science">
        <title>The Selaginella genome identifies genetic changes associated with the evolution of vascular plants.</title>
        <authorList>
            <person name="Banks J.A."/>
            <person name="Nishiyama T."/>
            <person name="Hasebe M."/>
            <person name="Bowman J.L."/>
            <person name="Gribskov M."/>
            <person name="dePamphilis C."/>
            <person name="Albert V.A."/>
            <person name="Aono N."/>
            <person name="Aoyama T."/>
            <person name="Ambrose B.A."/>
            <person name="Ashton N.W."/>
            <person name="Axtell M.J."/>
            <person name="Barker E."/>
            <person name="Barker M.S."/>
            <person name="Bennetzen J.L."/>
            <person name="Bonawitz N.D."/>
            <person name="Chapple C."/>
            <person name="Cheng C."/>
            <person name="Correa L.G."/>
            <person name="Dacre M."/>
            <person name="DeBarry J."/>
            <person name="Dreyer I."/>
            <person name="Elias M."/>
            <person name="Engstrom E.M."/>
            <person name="Estelle M."/>
            <person name="Feng L."/>
            <person name="Finet C."/>
            <person name="Floyd S.K."/>
            <person name="Frommer W.B."/>
            <person name="Fujita T."/>
            <person name="Gramzow L."/>
            <person name="Gutensohn M."/>
            <person name="Harholt J."/>
            <person name="Hattori M."/>
            <person name="Heyl A."/>
            <person name="Hirai T."/>
            <person name="Hiwatashi Y."/>
            <person name="Ishikawa M."/>
            <person name="Iwata M."/>
            <person name="Karol K.G."/>
            <person name="Koehler B."/>
            <person name="Kolukisaoglu U."/>
            <person name="Kubo M."/>
            <person name="Kurata T."/>
            <person name="Lalonde S."/>
            <person name="Li K."/>
            <person name="Li Y."/>
            <person name="Litt A."/>
            <person name="Lyons E."/>
            <person name="Manning G."/>
            <person name="Maruyama T."/>
            <person name="Michael T.P."/>
            <person name="Mikami K."/>
            <person name="Miyazaki S."/>
            <person name="Morinaga S."/>
            <person name="Murata T."/>
            <person name="Mueller-Roeber B."/>
            <person name="Nelson D.R."/>
            <person name="Obara M."/>
            <person name="Oguri Y."/>
            <person name="Olmstead R.G."/>
            <person name="Onodera N."/>
            <person name="Petersen B.L."/>
            <person name="Pils B."/>
            <person name="Prigge M."/>
            <person name="Rensing S.A."/>
            <person name="Riano-Pachon D.M."/>
            <person name="Roberts A.W."/>
            <person name="Sato Y."/>
            <person name="Scheller H.V."/>
            <person name="Schulz B."/>
            <person name="Schulz C."/>
            <person name="Shakirov E.V."/>
            <person name="Shibagaki N."/>
            <person name="Shinohara N."/>
            <person name="Shippen D.E."/>
            <person name="Soerensen I."/>
            <person name="Sotooka R."/>
            <person name="Sugimoto N."/>
            <person name="Sugita M."/>
            <person name="Sumikawa N."/>
            <person name="Tanurdzic M."/>
            <person name="Theissen G."/>
            <person name="Ulvskov P."/>
            <person name="Wakazuki S."/>
            <person name="Weng J.K."/>
            <person name="Willats W.W."/>
            <person name="Wipf D."/>
            <person name="Wolf P.G."/>
            <person name="Yang L."/>
            <person name="Zimmer A.D."/>
            <person name="Zhu Q."/>
            <person name="Mitros T."/>
            <person name="Hellsten U."/>
            <person name="Loque D."/>
            <person name="Otillar R."/>
            <person name="Salamov A."/>
            <person name="Schmutz J."/>
            <person name="Shapiro H."/>
            <person name="Lindquist E."/>
            <person name="Lucas S."/>
            <person name="Rokhsar D."/>
            <person name="Grigoriev I.V."/>
        </authorList>
    </citation>
    <scope>NUCLEOTIDE SEQUENCE [LARGE SCALE GENOMIC DNA]</scope>
</reference>
<keyword evidence="3" id="KW-0804">Transcription</keyword>
<feature type="compositionally biased region" description="Low complexity" evidence="4">
    <location>
        <begin position="461"/>
        <end position="475"/>
    </location>
</feature>
<evidence type="ECO:0000313" key="5">
    <source>
        <dbReference type="EMBL" id="EFJ36186.1"/>
    </source>
</evidence>
<feature type="region of interest" description="Disordered" evidence="4">
    <location>
        <begin position="35"/>
        <end position="74"/>
    </location>
</feature>
<dbReference type="PANTHER" id="PTHR33388:SF2">
    <property type="entry name" value="PROTEIN SPOROCYTELESS"/>
    <property type="match status" value="1"/>
</dbReference>
<dbReference type="KEGG" id="smo:SELMODRAFT_438336"/>
<evidence type="ECO:0000313" key="6">
    <source>
        <dbReference type="Proteomes" id="UP000001514"/>
    </source>
</evidence>